<name>A0A8K0JCU5_9HYPO</name>
<evidence type="ECO:0000256" key="10">
    <source>
        <dbReference type="ARBA" id="ARBA00023002"/>
    </source>
</evidence>
<dbReference type="EMBL" id="SRPY01000099">
    <property type="protein sequence ID" value="KAG5928750.1"/>
    <property type="molecule type" value="Genomic_DNA"/>
</dbReference>
<keyword evidence="19" id="KW-1185">Reference proteome</keyword>
<comment type="pathway">
    <text evidence="2 14">Amino-acid biosynthesis; L-threonine biosynthesis; L-threonine from L-aspartate: step 3/5.</text>
</comment>
<evidence type="ECO:0000259" key="16">
    <source>
        <dbReference type="Pfam" id="PF00742"/>
    </source>
</evidence>
<evidence type="ECO:0000256" key="5">
    <source>
        <dbReference type="ARBA" id="ARBA00013213"/>
    </source>
</evidence>
<evidence type="ECO:0000256" key="7">
    <source>
        <dbReference type="ARBA" id="ARBA00022605"/>
    </source>
</evidence>
<keyword evidence="8 14" id="KW-0791">Threonine biosynthesis</keyword>
<evidence type="ECO:0000256" key="3">
    <source>
        <dbReference type="ARBA" id="ARBA00005062"/>
    </source>
</evidence>
<keyword evidence="9 14" id="KW-0521">NADP</keyword>
<dbReference type="Gene3D" id="3.40.50.720">
    <property type="entry name" value="NAD(P)-binding Rossmann-like Domain"/>
    <property type="match status" value="1"/>
</dbReference>
<evidence type="ECO:0000256" key="6">
    <source>
        <dbReference type="ARBA" id="ARBA00013376"/>
    </source>
</evidence>
<dbReference type="OrthoDB" id="67851at2759"/>
<evidence type="ECO:0000256" key="13">
    <source>
        <dbReference type="ARBA" id="ARBA00059589"/>
    </source>
</evidence>
<gene>
    <name evidence="18" type="ORF">E4U42_008077</name>
</gene>
<dbReference type="InterPro" id="IPR036291">
    <property type="entry name" value="NAD(P)-bd_dom_sf"/>
</dbReference>
<dbReference type="InterPro" id="IPR001342">
    <property type="entry name" value="HDH_cat"/>
</dbReference>
<dbReference type="InterPro" id="IPR011147">
    <property type="entry name" value="Bifunc_Aspkin/hSer_DH"/>
</dbReference>
<dbReference type="SUPFAM" id="SSF51735">
    <property type="entry name" value="NAD(P)-binding Rossmann-fold domains"/>
    <property type="match status" value="1"/>
</dbReference>
<comment type="function">
    <text evidence="13">Catalyzes the conversion of L-aspartate-beta-semialdehyde (L-Asa) to L-homoserine (L-Hse), the third step in the biosynthesis of amino acids that derive from aspartate (the aspartate family of amino acids), including methioinine and threonine, the latter of which is a precursor to isoleucine; production of homoserine leads to a branch-point in the pathway as it can either be O-phosphorylated for processing to threonine, or O-acylated for processing to methionine.</text>
</comment>
<evidence type="ECO:0000256" key="15">
    <source>
        <dbReference type="RuleBase" id="RU004171"/>
    </source>
</evidence>
<comment type="caution">
    <text evidence="18">The sequence shown here is derived from an EMBL/GenBank/DDBJ whole genome shotgun (WGS) entry which is preliminary data.</text>
</comment>
<comment type="cofactor">
    <cofactor evidence="1">
        <name>a metal cation</name>
        <dbReference type="ChEBI" id="CHEBI:25213"/>
    </cofactor>
</comment>
<dbReference type="UniPathway" id="UPA00050">
    <property type="reaction ID" value="UER00063"/>
</dbReference>
<proteinExistence type="inferred from homology"/>
<dbReference type="GO" id="GO:0050661">
    <property type="term" value="F:NADP binding"/>
    <property type="evidence" value="ECO:0007669"/>
    <property type="project" value="InterPro"/>
</dbReference>
<dbReference type="PROSITE" id="PS01042">
    <property type="entry name" value="HOMOSER_DHGENASE"/>
    <property type="match status" value="1"/>
</dbReference>
<sequence length="476" mass="51354">MDLAVLYRCEILNDSPPVMSLAEPDSKKWPKSSKMIGAQETSAIVDFHNPCHIITLDKFAPHQFLASHITPPQPRDSYHLIFQMSRQALSYPAVEKHQKKPSTFNHYVQDLSSMPSTNPIFIAVIGAGGVGKCFLSQLRDLTIRRPFPKLNLCYIATSRKALYNDDYSSIDLESAVDILAKSSKTPPSLPDLVAYLTKAPGKAIIVDNTSSQDVADAYPTALKAGISVVTPNKKAFSGPYKLWQDIFQASATSGAKVYHESSVGAGLPVISTLKDLVETGDEITKIEGVFSGTMSFLFNSFAPTSGSGGKWSDEVKKAKELGYTEPDPRDDLNGLDVARKLTILARLAGLPVESPTSFPVESLIPKELESCSSGDEFLEKLPSFDQKMDEKKASAGNKVLRFVGSIDVASKDVKVGLQTFEPSHPIAALKGSDNIISFYTKRYGSNALIVQGAGAGGDVTAMGVTADLIKVIGQIS</sequence>
<dbReference type="AlphaFoldDB" id="A0A8K0JCU5"/>
<evidence type="ECO:0000256" key="1">
    <source>
        <dbReference type="ARBA" id="ARBA00001920"/>
    </source>
</evidence>
<dbReference type="Gene3D" id="3.30.360.10">
    <property type="entry name" value="Dihydrodipicolinate Reductase, domain 2"/>
    <property type="match status" value="1"/>
</dbReference>
<dbReference type="Pfam" id="PF00742">
    <property type="entry name" value="Homoserine_dh"/>
    <property type="match status" value="1"/>
</dbReference>
<comment type="pathway">
    <text evidence="3 14">Amino-acid biosynthesis; L-methionine biosynthesis via de novo pathway; L-homoserine from L-aspartate: step 3/3.</text>
</comment>
<dbReference type="PANTHER" id="PTHR43070">
    <property type="match status" value="1"/>
</dbReference>
<dbReference type="InterPro" id="IPR005106">
    <property type="entry name" value="Asp/hSer_DH_NAD-bd"/>
</dbReference>
<evidence type="ECO:0000256" key="8">
    <source>
        <dbReference type="ARBA" id="ARBA00022697"/>
    </source>
</evidence>
<organism evidence="18 19">
    <name type="scientific">Claviceps africana</name>
    <dbReference type="NCBI Taxonomy" id="83212"/>
    <lineage>
        <taxon>Eukaryota</taxon>
        <taxon>Fungi</taxon>
        <taxon>Dikarya</taxon>
        <taxon>Ascomycota</taxon>
        <taxon>Pezizomycotina</taxon>
        <taxon>Sordariomycetes</taxon>
        <taxon>Hypocreomycetidae</taxon>
        <taxon>Hypocreales</taxon>
        <taxon>Clavicipitaceae</taxon>
        <taxon>Claviceps</taxon>
    </lineage>
</organism>
<evidence type="ECO:0000313" key="19">
    <source>
        <dbReference type="Proteomes" id="UP000811619"/>
    </source>
</evidence>
<evidence type="ECO:0000256" key="4">
    <source>
        <dbReference type="ARBA" id="ARBA00006753"/>
    </source>
</evidence>
<dbReference type="Pfam" id="PF03447">
    <property type="entry name" value="NAD_binding_3"/>
    <property type="match status" value="1"/>
</dbReference>
<feature type="domain" description="Aspartate/homoserine dehydrogenase NAD-binding" evidence="17">
    <location>
        <begin position="126"/>
        <end position="260"/>
    </location>
</feature>
<evidence type="ECO:0000256" key="11">
    <source>
        <dbReference type="ARBA" id="ARBA00023167"/>
    </source>
</evidence>
<evidence type="ECO:0000259" key="17">
    <source>
        <dbReference type="Pfam" id="PF03447"/>
    </source>
</evidence>
<dbReference type="InterPro" id="IPR019811">
    <property type="entry name" value="HDH_CS"/>
</dbReference>
<comment type="catalytic activity">
    <reaction evidence="12">
        <text>L-homoserine + NADP(+) = L-aspartate 4-semialdehyde + NADPH + H(+)</text>
        <dbReference type="Rhea" id="RHEA:15761"/>
        <dbReference type="ChEBI" id="CHEBI:15378"/>
        <dbReference type="ChEBI" id="CHEBI:57476"/>
        <dbReference type="ChEBI" id="CHEBI:57783"/>
        <dbReference type="ChEBI" id="CHEBI:58349"/>
        <dbReference type="ChEBI" id="CHEBI:537519"/>
        <dbReference type="EC" id="1.1.1.3"/>
    </reaction>
    <physiologicalReaction direction="right-to-left" evidence="12">
        <dbReference type="Rhea" id="RHEA:15763"/>
    </physiologicalReaction>
</comment>
<reference evidence="18" key="1">
    <citation type="journal article" date="2020" name="bioRxiv">
        <title>Whole genome comparisons of ergot fungi reveals the divergence and evolution of species within the genus Claviceps are the result of varying mechanisms driving genome evolution and host range expansion.</title>
        <authorList>
            <person name="Wyka S.A."/>
            <person name="Mondo S.J."/>
            <person name="Liu M."/>
            <person name="Dettman J."/>
            <person name="Nalam V."/>
            <person name="Broders K.D."/>
        </authorList>
    </citation>
    <scope>NUCLEOTIDE SEQUENCE</scope>
    <source>
        <strain evidence="18">CCC 489</strain>
    </source>
</reference>
<evidence type="ECO:0000256" key="12">
    <source>
        <dbReference type="ARBA" id="ARBA00048841"/>
    </source>
</evidence>
<dbReference type="EC" id="1.1.1.3" evidence="5 14"/>
<comment type="similarity">
    <text evidence="4 15">Belongs to the homoserine dehydrogenase family.</text>
</comment>
<accession>A0A8K0JCU5</accession>
<evidence type="ECO:0000256" key="9">
    <source>
        <dbReference type="ARBA" id="ARBA00022857"/>
    </source>
</evidence>
<dbReference type="GO" id="GO:0009088">
    <property type="term" value="P:threonine biosynthetic process"/>
    <property type="evidence" value="ECO:0007669"/>
    <property type="project" value="UniProtKB-UniPathway"/>
</dbReference>
<evidence type="ECO:0000313" key="18">
    <source>
        <dbReference type="EMBL" id="KAG5928750.1"/>
    </source>
</evidence>
<dbReference type="GO" id="GO:0009086">
    <property type="term" value="P:methionine biosynthetic process"/>
    <property type="evidence" value="ECO:0007669"/>
    <property type="project" value="UniProtKB-KW"/>
</dbReference>
<evidence type="ECO:0000256" key="14">
    <source>
        <dbReference type="RuleBase" id="RU000579"/>
    </source>
</evidence>
<dbReference type="FunFam" id="3.30.360.10:FF:000006">
    <property type="entry name" value="Bifunctional aspartokinase/homoserine dehydrogenase"/>
    <property type="match status" value="1"/>
</dbReference>
<dbReference type="PANTHER" id="PTHR43070:SF5">
    <property type="entry name" value="HOMOSERINE DEHYDROGENASE"/>
    <property type="match status" value="1"/>
</dbReference>
<dbReference type="Proteomes" id="UP000811619">
    <property type="component" value="Unassembled WGS sequence"/>
</dbReference>
<keyword evidence="7 14" id="KW-0028">Amino-acid biosynthesis</keyword>
<feature type="domain" description="Homoserine dehydrogenase catalytic" evidence="16">
    <location>
        <begin position="268"/>
        <end position="469"/>
    </location>
</feature>
<evidence type="ECO:0000256" key="2">
    <source>
        <dbReference type="ARBA" id="ARBA00005056"/>
    </source>
</evidence>
<keyword evidence="10 14" id="KW-0560">Oxidoreductase</keyword>
<dbReference type="UniPathway" id="UPA00051">
    <property type="reaction ID" value="UER00465"/>
</dbReference>
<protein>
    <recommendedName>
        <fullName evidence="6 14">Homoserine dehydrogenase</fullName>
        <ecNumber evidence="5 14">1.1.1.3</ecNumber>
    </recommendedName>
</protein>
<keyword evidence="11 14" id="KW-0486">Methionine biosynthesis</keyword>
<dbReference type="GO" id="GO:0004412">
    <property type="term" value="F:homoserine dehydrogenase activity"/>
    <property type="evidence" value="ECO:0007669"/>
    <property type="project" value="UniProtKB-EC"/>
</dbReference>
<dbReference type="SUPFAM" id="SSF55347">
    <property type="entry name" value="Glyceraldehyde-3-phosphate dehydrogenase-like, C-terminal domain"/>
    <property type="match status" value="1"/>
</dbReference>
<dbReference type="GO" id="GO:0009090">
    <property type="term" value="P:homoserine biosynthetic process"/>
    <property type="evidence" value="ECO:0007669"/>
    <property type="project" value="TreeGrafter"/>
</dbReference>